<feature type="domain" description="SPOR" evidence="1">
    <location>
        <begin position="319"/>
        <end position="406"/>
    </location>
</feature>
<dbReference type="Pfam" id="PF08238">
    <property type="entry name" value="Sel1"/>
    <property type="match status" value="5"/>
</dbReference>
<gene>
    <name evidence="2" type="ORF">LCGC14_0507080</name>
</gene>
<dbReference type="InterPro" id="IPR011990">
    <property type="entry name" value="TPR-like_helical_dom_sf"/>
</dbReference>
<evidence type="ECO:0000259" key="1">
    <source>
        <dbReference type="PROSITE" id="PS51724"/>
    </source>
</evidence>
<dbReference type="PANTHER" id="PTHR11102:SF160">
    <property type="entry name" value="ERAD-ASSOCIATED E3 UBIQUITIN-PROTEIN LIGASE COMPONENT HRD3"/>
    <property type="match status" value="1"/>
</dbReference>
<dbReference type="SUPFAM" id="SSF81901">
    <property type="entry name" value="HCP-like"/>
    <property type="match status" value="1"/>
</dbReference>
<dbReference type="Pfam" id="PF05036">
    <property type="entry name" value="SPOR"/>
    <property type="match status" value="1"/>
</dbReference>
<organism evidence="2">
    <name type="scientific">marine sediment metagenome</name>
    <dbReference type="NCBI Taxonomy" id="412755"/>
    <lineage>
        <taxon>unclassified sequences</taxon>
        <taxon>metagenomes</taxon>
        <taxon>ecological metagenomes</taxon>
    </lineage>
</organism>
<dbReference type="Gene3D" id="3.30.70.1070">
    <property type="entry name" value="Sporulation related repeat"/>
    <property type="match status" value="1"/>
</dbReference>
<comment type="caution">
    <text evidence="2">The sequence shown here is derived from an EMBL/GenBank/DDBJ whole genome shotgun (WGS) entry which is preliminary data.</text>
</comment>
<dbReference type="InterPro" id="IPR050767">
    <property type="entry name" value="Sel1_AlgK"/>
</dbReference>
<dbReference type="GO" id="GO:0042834">
    <property type="term" value="F:peptidoglycan binding"/>
    <property type="evidence" value="ECO:0007669"/>
    <property type="project" value="InterPro"/>
</dbReference>
<dbReference type="SMART" id="SM00671">
    <property type="entry name" value="SEL1"/>
    <property type="match status" value="5"/>
</dbReference>
<dbReference type="Gene3D" id="1.25.40.10">
    <property type="entry name" value="Tetratricopeptide repeat domain"/>
    <property type="match status" value="2"/>
</dbReference>
<name>A0A0F9SKQ6_9ZZZZ</name>
<proteinExistence type="predicted"/>
<evidence type="ECO:0000313" key="2">
    <source>
        <dbReference type="EMBL" id="KKN62937.1"/>
    </source>
</evidence>
<dbReference type="AlphaFoldDB" id="A0A0F9SKQ6"/>
<dbReference type="EMBL" id="LAZR01000607">
    <property type="protein sequence ID" value="KKN62937.1"/>
    <property type="molecule type" value="Genomic_DNA"/>
</dbReference>
<sequence length="409" mass="45441">MHIRLSTQFLKHLIAAVFFGFISLGVLADDVDEGNTAYQQQDYQAAFTAWSNAALKGDADAEYNLGQLYRLGQGVQINYLTAQSYYIKAAENNHPLAELQLGTMYYSGKLGPEQEEDAFYWLEQAAQHNNAQAQWMVGIMSYNGQGTSKNSIAAYSWLTLASEQQHPQAMLDQAKLKTGLTAKQLDLADALTTSFKQKQTALSEIQQQEKDAYYWLHQAAEKGDGHAQLMVGDMLMSGQGARQDLVAAYSWLTLASEQLEPKANIKQAELKPKLSVEQLASAEHLTTMFKQKNTVKTPTRQQKVIAKMPVSGPSVQTTLTNETRYRVQVGSFKTEQQANIALTNITKSSSKLLSEQSSIITKPDPNASKADFYRVQFGAFTDKKDANQLCQQLTNNKQACFVVKVPSQH</sequence>
<protein>
    <recommendedName>
        <fullName evidence="1">SPOR domain-containing protein</fullName>
    </recommendedName>
</protein>
<dbReference type="SUPFAM" id="SSF110997">
    <property type="entry name" value="Sporulation related repeat"/>
    <property type="match status" value="1"/>
</dbReference>
<accession>A0A0F9SKQ6</accession>
<reference evidence="2" key="1">
    <citation type="journal article" date="2015" name="Nature">
        <title>Complex archaea that bridge the gap between prokaryotes and eukaryotes.</title>
        <authorList>
            <person name="Spang A."/>
            <person name="Saw J.H."/>
            <person name="Jorgensen S.L."/>
            <person name="Zaremba-Niedzwiedzka K."/>
            <person name="Martijn J."/>
            <person name="Lind A.E."/>
            <person name="van Eijk R."/>
            <person name="Schleper C."/>
            <person name="Guy L."/>
            <person name="Ettema T.J."/>
        </authorList>
    </citation>
    <scope>NUCLEOTIDE SEQUENCE</scope>
</reference>
<dbReference type="PANTHER" id="PTHR11102">
    <property type="entry name" value="SEL-1-LIKE PROTEIN"/>
    <property type="match status" value="1"/>
</dbReference>
<dbReference type="PROSITE" id="PS51724">
    <property type="entry name" value="SPOR"/>
    <property type="match status" value="1"/>
</dbReference>
<dbReference type="InterPro" id="IPR006597">
    <property type="entry name" value="Sel1-like"/>
</dbReference>
<dbReference type="InterPro" id="IPR036680">
    <property type="entry name" value="SPOR-like_sf"/>
</dbReference>
<dbReference type="InterPro" id="IPR007730">
    <property type="entry name" value="SPOR-like_dom"/>
</dbReference>